<evidence type="ECO:0000313" key="1">
    <source>
        <dbReference type="EMBL" id="RAU18483.1"/>
    </source>
</evidence>
<dbReference type="InterPro" id="IPR007434">
    <property type="entry name" value="FemAB-like"/>
</dbReference>
<dbReference type="Gene3D" id="3.40.630.30">
    <property type="match status" value="1"/>
</dbReference>
<protein>
    <submittedName>
        <fullName evidence="1">GNAT family N-acetyltransferase</fullName>
    </submittedName>
</protein>
<dbReference type="GO" id="GO:0016740">
    <property type="term" value="F:transferase activity"/>
    <property type="evidence" value="ECO:0007669"/>
    <property type="project" value="UniProtKB-KW"/>
</dbReference>
<keyword evidence="1" id="KW-0808">Transferase</keyword>
<gene>
    <name evidence="1" type="ORF">DN062_06830</name>
</gene>
<dbReference type="PANTHER" id="PTHR47017:SF1">
    <property type="entry name" value="ACYL-COA"/>
    <property type="match status" value="1"/>
</dbReference>
<dbReference type="Pfam" id="PF04339">
    <property type="entry name" value="FemAB_like"/>
    <property type="match status" value="1"/>
</dbReference>
<proteinExistence type="predicted"/>
<comment type="caution">
    <text evidence="1">The sequence shown here is derived from an EMBL/GenBank/DDBJ whole genome shotgun (WGS) entry which is preliminary data.</text>
</comment>
<evidence type="ECO:0000313" key="2">
    <source>
        <dbReference type="Proteomes" id="UP000250744"/>
    </source>
</evidence>
<sequence>MYQVRSIEDISEISAQDWNHLCGQDYPFLRHEFLQALEASLAVSPATGWTPCHLLLTEGSQLIAVMPMYLKAHSYGEYVFDWAWADAWQRYGLPYYPKLLTAIPFTPATGPRIGTHHPLEKILPLFLQAIQALGQSFNASGWHALFTEPELTHIGKDNGLLTRLGTQYHWFNRQYSDFEHYLSHMTSRKRKSIRKEREKISKLNLDIHCLEGQEIDAAALNHFYHFYQTTHLKRGRKGYLNRAFFEQICRELPEHLMLCSVEKEQEIIASALFFKSSTTLFGRYWGSSEEIDGLHFETCYYQGIEYATRHGLQRFDPGAQGEHKIARGFEPIDTWSLHWLAEEGFQPALTQFLEEEHKHIRAQQTYLKTYLPFHKNDAS</sequence>
<accession>A0A364NN33</accession>
<dbReference type="EMBL" id="QKRX01000004">
    <property type="protein sequence ID" value="RAU18483.1"/>
    <property type="molecule type" value="Genomic_DNA"/>
</dbReference>
<dbReference type="InterPro" id="IPR016181">
    <property type="entry name" value="Acyl_CoA_acyltransferase"/>
</dbReference>
<dbReference type="OrthoDB" id="9776898at2"/>
<dbReference type="Proteomes" id="UP000250744">
    <property type="component" value="Unassembled WGS sequence"/>
</dbReference>
<keyword evidence="2" id="KW-1185">Reference proteome</keyword>
<dbReference type="RefSeq" id="WP_112158588.1">
    <property type="nucleotide sequence ID" value="NZ_QKRX01000004.1"/>
</dbReference>
<dbReference type="PANTHER" id="PTHR47017">
    <property type="entry name" value="ACYL-COA"/>
    <property type="match status" value="1"/>
</dbReference>
<dbReference type="SUPFAM" id="SSF55729">
    <property type="entry name" value="Acyl-CoA N-acyltransferases (Nat)"/>
    <property type="match status" value="1"/>
</dbReference>
<reference evidence="1 2" key="1">
    <citation type="submission" date="2018-06" db="EMBL/GenBank/DDBJ databases">
        <title>Nitrincola tibetense sp. nov., isolated from Lake XuguoCo on Tibetan Plateau.</title>
        <authorList>
            <person name="Xing P."/>
        </authorList>
    </citation>
    <scope>NUCLEOTIDE SEQUENCE [LARGE SCALE GENOMIC DNA]</scope>
    <source>
        <strain evidence="2">xg18</strain>
    </source>
</reference>
<name>A0A364NN33_9GAMM</name>
<dbReference type="AlphaFoldDB" id="A0A364NN33"/>
<organism evidence="1 2">
    <name type="scientific">Nitrincola tibetensis</name>
    <dbReference type="NCBI Taxonomy" id="2219697"/>
    <lineage>
        <taxon>Bacteria</taxon>
        <taxon>Pseudomonadati</taxon>
        <taxon>Pseudomonadota</taxon>
        <taxon>Gammaproteobacteria</taxon>
        <taxon>Oceanospirillales</taxon>
        <taxon>Oceanospirillaceae</taxon>
        <taxon>Nitrincola</taxon>
    </lineage>
</organism>